<accession>A0A1W0WCN6</accession>
<name>A0A1W0WCN6_HYPEX</name>
<dbReference type="AlphaFoldDB" id="A0A1W0WCN6"/>
<feature type="compositionally biased region" description="Basic and acidic residues" evidence="1">
    <location>
        <begin position="139"/>
        <end position="166"/>
    </location>
</feature>
<sequence length="182" mass="20154">MSSLLLQPPFWKLREESLPMRKAMDTGLVEGPLGIVIKNEPRPSKTTVVERSGEKRCTRSSSTDRLAVREEKPAAGRRFARGTALRTCSSRNRSVRPQALTAKNGHPCLPITRKAPRPGAADARNVSPMLVSPLIGAGKTDDVPGNRNRDDRPVDSRSRDDRDYRRRSSPSRSPVRTLIPPP</sequence>
<protein>
    <submittedName>
        <fullName evidence="2">Uncharacterized protein</fullName>
    </submittedName>
</protein>
<dbReference type="Proteomes" id="UP000192578">
    <property type="component" value="Unassembled WGS sequence"/>
</dbReference>
<evidence type="ECO:0000313" key="3">
    <source>
        <dbReference type="Proteomes" id="UP000192578"/>
    </source>
</evidence>
<gene>
    <name evidence="2" type="ORF">BV898_12796</name>
</gene>
<evidence type="ECO:0000313" key="2">
    <source>
        <dbReference type="EMBL" id="OQV12959.1"/>
    </source>
</evidence>
<organism evidence="2 3">
    <name type="scientific">Hypsibius exemplaris</name>
    <name type="common">Freshwater tardigrade</name>
    <dbReference type="NCBI Taxonomy" id="2072580"/>
    <lineage>
        <taxon>Eukaryota</taxon>
        <taxon>Metazoa</taxon>
        <taxon>Ecdysozoa</taxon>
        <taxon>Tardigrada</taxon>
        <taxon>Eutardigrada</taxon>
        <taxon>Parachela</taxon>
        <taxon>Hypsibioidea</taxon>
        <taxon>Hypsibiidae</taxon>
        <taxon>Hypsibius</taxon>
    </lineage>
</organism>
<keyword evidence="3" id="KW-1185">Reference proteome</keyword>
<proteinExistence type="predicted"/>
<dbReference type="EMBL" id="MTYJ01000133">
    <property type="protein sequence ID" value="OQV12959.1"/>
    <property type="molecule type" value="Genomic_DNA"/>
</dbReference>
<comment type="caution">
    <text evidence="2">The sequence shown here is derived from an EMBL/GenBank/DDBJ whole genome shotgun (WGS) entry which is preliminary data.</text>
</comment>
<evidence type="ECO:0000256" key="1">
    <source>
        <dbReference type="SAM" id="MobiDB-lite"/>
    </source>
</evidence>
<reference evidence="3" key="1">
    <citation type="submission" date="2017-01" db="EMBL/GenBank/DDBJ databases">
        <title>Comparative genomics of anhydrobiosis in the tardigrade Hypsibius dujardini.</title>
        <authorList>
            <person name="Yoshida Y."/>
            <person name="Koutsovoulos G."/>
            <person name="Laetsch D."/>
            <person name="Stevens L."/>
            <person name="Kumar S."/>
            <person name="Horikawa D."/>
            <person name="Ishino K."/>
            <person name="Komine S."/>
            <person name="Tomita M."/>
            <person name="Blaxter M."/>
            <person name="Arakawa K."/>
        </authorList>
    </citation>
    <scope>NUCLEOTIDE SEQUENCE [LARGE SCALE GENOMIC DNA]</scope>
    <source>
        <strain evidence="3">Z151</strain>
    </source>
</reference>
<feature type="region of interest" description="Disordered" evidence="1">
    <location>
        <begin position="39"/>
        <end position="182"/>
    </location>
</feature>